<evidence type="ECO:0000313" key="3">
    <source>
        <dbReference type="Proteomes" id="UP000020077"/>
    </source>
</evidence>
<dbReference type="EMBL" id="JDVG02000313">
    <property type="protein sequence ID" value="KFB72965.1"/>
    <property type="molecule type" value="Genomic_DNA"/>
</dbReference>
<evidence type="ECO:0000313" key="2">
    <source>
        <dbReference type="EMBL" id="KFB72965.1"/>
    </source>
</evidence>
<sequence length="62" mass="7031">MEAGVDAKIRRGRLLREILKQGERLAPLSPEQQLAWLVAYHERVFDALAGAAVQERLARLLH</sequence>
<accession>A0A080LYG0</accession>
<name>A0A080LYG0_9PROT</name>
<dbReference type="Pfam" id="PF00306">
    <property type="entry name" value="ATP-synt_ab_C"/>
    <property type="match status" value="1"/>
</dbReference>
<comment type="caution">
    <text evidence="2">The sequence shown here is derived from an EMBL/GenBank/DDBJ whole genome shotgun (WGS) entry which is preliminary data.</text>
</comment>
<evidence type="ECO:0000259" key="1">
    <source>
        <dbReference type="Pfam" id="PF00306"/>
    </source>
</evidence>
<dbReference type="Proteomes" id="UP000020077">
    <property type="component" value="Unassembled WGS sequence"/>
</dbReference>
<dbReference type="Gene3D" id="1.20.150.20">
    <property type="entry name" value="ATP synthase alpha/beta chain, C-terminal domain"/>
    <property type="match status" value="1"/>
</dbReference>
<proteinExistence type="predicted"/>
<dbReference type="InterPro" id="IPR038376">
    <property type="entry name" value="ATP_synth_asu_C_sf"/>
</dbReference>
<feature type="domain" description="ATP synthase alpha subunit C-terminal" evidence="1">
    <location>
        <begin position="5"/>
        <end position="60"/>
    </location>
</feature>
<reference evidence="2 3" key="1">
    <citation type="submission" date="2014-02" db="EMBL/GenBank/DDBJ databases">
        <title>Expanding our view of genomic diversity in Candidatus Accumulibacter clades.</title>
        <authorList>
            <person name="Skennerton C.T."/>
            <person name="Barr J.J."/>
            <person name="Slater F.R."/>
            <person name="Bond P.L."/>
            <person name="Tyson G.W."/>
        </authorList>
    </citation>
    <scope>NUCLEOTIDE SEQUENCE [LARGE SCALE GENOMIC DNA]</scope>
    <source>
        <strain evidence="3">BA-91</strain>
    </source>
</reference>
<dbReference type="GO" id="GO:0015986">
    <property type="term" value="P:proton motive force-driven ATP synthesis"/>
    <property type="evidence" value="ECO:0007669"/>
    <property type="project" value="InterPro"/>
</dbReference>
<dbReference type="InterPro" id="IPR000793">
    <property type="entry name" value="ATP_synth_asu_C"/>
</dbReference>
<protein>
    <submittedName>
        <fullName evidence="2">F0F1 ATP synthase subunit alpha</fullName>
    </submittedName>
</protein>
<dbReference type="SUPFAM" id="SSF47917">
    <property type="entry name" value="C-terminal domain of alpha and beta subunits of F1 ATP synthase"/>
    <property type="match status" value="1"/>
</dbReference>
<organism evidence="2 3">
    <name type="scientific">Candidatus Accumulibacter phosphatis</name>
    <dbReference type="NCBI Taxonomy" id="327160"/>
    <lineage>
        <taxon>Bacteria</taxon>
        <taxon>Pseudomonadati</taxon>
        <taxon>Pseudomonadota</taxon>
        <taxon>Betaproteobacteria</taxon>
        <taxon>Candidatus Accumulibacter</taxon>
    </lineage>
</organism>
<dbReference type="AlphaFoldDB" id="A0A080LYG0"/>
<gene>
    <name evidence="2" type="ORF">AW09_001818</name>
</gene>